<feature type="transmembrane region" description="Helical" evidence="6">
    <location>
        <begin position="392"/>
        <end position="412"/>
    </location>
</feature>
<evidence type="ECO:0000256" key="5">
    <source>
        <dbReference type="ARBA" id="ARBA00023136"/>
    </source>
</evidence>
<keyword evidence="4 6" id="KW-1133">Transmembrane helix</keyword>
<comment type="subcellular location">
    <subcellularLocation>
        <location evidence="1">Membrane</location>
        <topology evidence="1">Multi-pass membrane protein</topology>
    </subcellularLocation>
</comment>
<evidence type="ECO:0000256" key="3">
    <source>
        <dbReference type="ARBA" id="ARBA00022692"/>
    </source>
</evidence>
<name>A0AAV5KR37_9ROSI</name>
<feature type="transmembrane region" description="Helical" evidence="6">
    <location>
        <begin position="234"/>
        <end position="250"/>
    </location>
</feature>
<dbReference type="InterPro" id="IPR036259">
    <property type="entry name" value="MFS_trans_sf"/>
</dbReference>
<evidence type="ECO:0000256" key="4">
    <source>
        <dbReference type="ARBA" id="ARBA00022989"/>
    </source>
</evidence>
<feature type="transmembrane region" description="Helical" evidence="6">
    <location>
        <begin position="547"/>
        <end position="568"/>
    </location>
</feature>
<evidence type="ECO:0000256" key="1">
    <source>
        <dbReference type="ARBA" id="ARBA00004141"/>
    </source>
</evidence>
<dbReference type="GO" id="GO:0022857">
    <property type="term" value="F:transmembrane transporter activity"/>
    <property type="evidence" value="ECO:0007669"/>
    <property type="project" value="InterPro"/>
</dbReference>
<dbReference type="GO" id="GO:0016020">
    <property type="term" value="C:membrane"/>
    <property type="evidence" value="ECO:0007669"/>
    <property type="project" value="UniProtKB-SubCell"/>
</dbReference>
<comment type="similarity">
    <text evidence="2">Belongs to the major facilitator superfamily. Proton-dependent oligopeptide transporter (POT/PTR) (TC 2.A.17) family.</text>
</comment>
<dbReference type="PANTHER" id="PTHR11654">
    <property type="entry name" value="OLIGOPEPTIDE TRANSPORTER-RELATED"/>
    <property type="match status" value="1"/>
</dbReference>
<gene>
    <name evidence="7" type="ORF">SLEP1_g36274</name>
</gene>
<reference evidence="7 8" key="1">
    <citation type="journal article" date="2021" name="Commun. Biol.">
        <title>The genome of Shorea leprosula (Dipterocarpaceae) highlights the ecological relevance of drought in aseasonal tropical rainforests.</title>
        <authorList>
            <person name="Ng K.K.S."/>
            <person name="Kobayashi M.J."/>
            <person name="Fawcett J.A."/>
            <person name="Hatakeyama M."/>
            <person name="Paape T."/>
            <person name="Ng C.H."/>
            <person name="Ang C.C."/>
            <person name="Tnah L.H."/>
            <person name="Lee C.T."/>
            <person name="Nishiyama T."/>
            <person name="Sese J."/>
            <person name="O'Brien M.J."/>
            <person name="Copetti D."/>
            <person name="Mohd Noor M.I."/>
            <person name="Ong R.C."/>
            <person name="Putra M."/>
            <person name="Sireger I.Z."/>
            <person name="Indrioko S."/>
            <person name="Kosugi Y."/>
            <person name="Izuno A."/>
            <person name="Isagi Y."/>
            <person name="Lee S.L."/>
            <person name="Shimizu K.K."/>
        </authorList>
    </citation>
    <scope>NUCLEOTIDE SEQUENCE [LARGE SCALE GENOMIC DNA]</scope>
    <source>
        <strain evidence="7">214</strain>
    </source>
</reference>
<feature type="transmembrane region" description="Helical" evidence="6">
    <location>
        <begin position="471"/>
        <end position="493"/>
    </location>
</feature>
<dbReference type="AlphaFoldDB" id="A0AAV5KR37"/>
<keyword evidence="5 6" id="KW-0472">Membrane</keyword>
<evidence type="ECO:0000313" key="8">
    <source>
        <dbReference type="Proteomes" id="UP001054252"/>
    </source>
</evidence>
<evidence type="ECO:0000313" key="7">
    <source>
        <dbReference type="EMBL" id="GKV27063.1"/>
    </source>
</evidence>
<evidence type="ECO:0008006" key="9">
    <source>
        <dbReference type="Google" id="ProtNLM"/>
    </source>
</evidence>
<dbReference type="Pfam" id="PF00854">
    <property type="entry name" value="PTR2"/>
    <property type="match status" value="1"/>
</dbReference>
<dbReference type="Gene3D" id="1.20.1250.20">
    <property type="entry name" value="MFS general substrate transporter like domains"/>
    <property type="match status" value="1"/>
</dbReference>
<keyword evidence="8" id="KW-1185">Reference proteome</keyword>
<feature type="transmembrane region" description="Helical" evidence="6">
    <location>
        <begin position="115"/>
        <end position="136"/>
    </location>
</feature>
<proteinExistence type="inferred from homology"/>
<evidence type="ECO:0000256" key="6">
    <source>
        <dbReference type="SAM" id="Phobius"/>
    </source>
</evidence>
<dbReference type="InterPro" id="IPR000109">
    <property type="entry name" value="POT_fam"/>
</dbReference>
<feature type="transmembrane region" description="Helical" evidence="6">
    <location>
        <begin position="48"/>
        <end position="69"/>
    </location>
</feature>
<sequence length="594" mass="66098">MAEQKASFQGRLENFKGRMFNYRRVKETRENENENENKDAPTTEKGGFITIFFILVNEAFQKVVSYGLLSNMVLYLTKEYRMTTAKANHAMFFWNATTDLLALLCGFISDSYTGRFSTIGFGSVSSLLGTFLLWLTTIIPKLKPPRCTDPSTRSCRSPTTAQLTYLFSTFSLISIGAGCVSSSTAFGVDQFKPKDKRSLERYFMYYYASSSFLLVITATATAHMLDKFGWEKGFRFPLILVVLFVITFFLRSPRYFKEKPEKDLLTSFAQVIVAAFRNRSLSLPPTNSIGRYLPKKNSKIVVPSDNLRFLNKACLIRNPEEDIAPDWSAVNPWTLCTIEQVEELKAVAKVAALLSTGVMLWVTVSKPKFMLLQAGIMNRQISDKFEIPRGTFAAFSIIVMLMGVLLYDHVVIPLGSKIKGEPIHIGVKSRMGIGLFLSAMAMVTSAVVESIRREKAITEGSSDDMSAMWLLPQHCLIGLAQAFTIAGQLEFVYTELPRSMSSVAVALLEPGMAVASLLSDAVSNAVLDLSSKGGEEMAWTDIDKAPLHYYYWALAIMSCINLLYFCLCSRAYGPCGERCEDNGAELDGAELDGT</sequence>
<dbReference type="Proteomes" id="UP001054252">
    <property type="component" value="Unassembled WGS sequence"/>
</dbReference>
<feature type="transmembrane region" description="Helical" evidence="6">
    <location>
        <begin position="433"/>
        <end position="451"/>
    </location>
</feature>
<dbReference type="EMBL" id="BPVZ01000074">
    <property type="protein sequence ID" value="GKV27063.1"/>
    <property type="molecule type" value="Genomic_DNA"/>
</dbReference>
<accession>A0AAV5KR37</accession>
<comment type="caution">
    <text evidence="7">The sequence shown here is derived from an EMBL/GenBank/DDBJ whole genome shotgun (WGS) entry which is preliminary data.</text>
</comment>
<protein>
    <recommendedName>
        <fullName evidence="9">Protein NRT1/ PTR FAMILY 1.2-like</fullName>
    </recommendedName>
</protein>
<organism evidence="7 8">
    <name type="scientific">Rubroshorea leprosula</name>
    <dbReference type="NCBI Taxonomy" id="152421"/>
    <lineage>
        <taxon>Eukaryota</taxon>
        <taxon>Viridiplantae</taxon>
        <taxon>Streptophyta</taxon>
        <taxon>Embryophyta</taxon>
        <taxon>Tracheophyta</taxon>
        <taxon>Spermatophyta</taxon>
        <taxon>Magnoliopsida</taxon>
        <taxon>eudicotyledons</taxon>
        <taxon>Gunneridae</taxon>
        <taxon>Pentapetalae</taxon>
        <taxon>rosids</taxon>
        <taxon>malvids</taxon>
        <taxon>Malvales</taxon>
        <taxon>Dipterocarpaceae</taxon>
        <taxon>Rubroshorea</taxon>
    </lineage>
</organism>
<evidence type="ECO:0000256" key="2">
    <source>
        <dbReference type="ARBA" id="ARBA00005982"/>
    </source>
</evidence>
<dbReference type="SUPFAM" id="SSF103473">
    <property type="entry name" value="MFS general substrate transporter"/>
    <property type="match status" value="2"/>
</dbReference>
<keyword evidence="3 6" id="KW-0812">Transmembrane</keyword>
<feature type="transmembrane region" description="Helical" evidence="6">
    <location>
        <begin position="202"/>
        <end position="222"/>
    </location>
</feature>
<feature type="transmembrane region" description="Helical" evidence="6">
    <location>
        <begin position="90"/>
        <end position="109"/>
    </location>
</feature>